<feature type="region of interest" description="Disordered" evidence="1">
    <location>
        <begin position="1"/>
        <end position="21"/>
    </location>
</feature>
<sequence>MPGVSERIRRTQMKQDQKRRKVDMEELVRMVKENRLHEADERQLETLKLVAELQKVFGTGATPVGIPQELVDAVTNAVTDAVSNLPAGVVAAPVRPQDDPERPSMKHVSLDLSQDGTDLKISHGDELGKEKESTDDAEDKLKKLQKLKRKK</sequence>
<dbReference type="AlphaFoldDB" id="A0A0F9IDQ3"/>
<comment type="caution">
    <text evidence="2">The sequence shown here is derived from an EMBL/GenBank/DDBJ whole genome shotgun (WGS) entry which is preliminary data.</text>
</comment>
<name>A0A0F9IDQ3_9ZZZZ</name>
<gene>
    <name evidence="2" type="ORF">LCGC14_1593570</name>
</gene>
<dbReference type="EMBL" id="LAZR01012688">
    <property type="protein sequence ID" value="KKM25572.1"/>
    <property type="molecule type" value="Genomic_DNA"/>
</dbReference>
<reference evidence="2" key="1">
    <citation type="journal article" date="2015" name="Nature">
        <title>Complex archaea that bridge the gap between prokaryotes and eukaryotes.</title>
        <authorList>
            <person name="Spang A."/>
            <person name="Saw J.H."/>
            <person name="Jorgensen S.L."/>
            <person name="Zaremba-Niedzwiedzka K."/>
            <person name="Martijn J."/>
            <person name="Lind A.E."/>
            <person name="van Eijk R."/>
            <person name="Schleper C."/>
            <person name="Guy L."/>
            <person name="Ettema T.J."/>
        </authorList>
    </citation>
    <scope>NUCLEOTIDE SEQUENCE</scope>
</reference>
<evidence type="ECO:0000313" key="2">
    <source>
        <dbReference type="EMBL" id="KKM25572.1"/>
    </source>
</evidence>
<proteinExistence type="predicted"/>
<feature type="region of interest" description="Disordered" evidence="1">
    <location>
        <begin position="92"/>
        <end position="151"/>
    </location>
</feature>
<feature type="compositionally biased region" description="Basic and acidic residues" evidence="1">
    <location>
        <begin position="117"/>
        <end position="142"/>
    </location>
</feature>
<accession>A0A0F9IDQ3</accession>
<evidence type="ECO:0000256" key="1">
    <source>
        <dbReference type="SAM" id="MobiDB-lite"/>
    </source>
</evidence>
<organism evidence="2">
    <name type="scientific">marine sediment metagenome</name>
    <dbReference type="NCBI Taxonomy" id="412755"/>
    <lineage>
        <taxon>unclassified sequences</taxon>
        <taxon>metagenomes</taxon>
        <taxon>ecological metagenomes</taxon>
    </lineage>
</organism>
<protein>
    <submittedName>
        <fullName evidence="2">Uncharacterized protein</fullName>
    </submittedName>
</protein>